<organism evidence="3 4">
    <name type="scientific">Methylobacterium brachythecii</name>
    <dbReference type="NCBI Taxonomy" id="1176177"/>
    <lineage>
        <taxon>Bacteria</taxon>
        <taxon>Pseudomonadati</taxon>
        <taxon>Pseudomonadota</taxon>
        <taxon>Alphaproteobacteria</taxon>
        <taxon>Hyphomicrobiales</taxon>
        <taxon>Methylobacteriaceae</taxon>
        <taxon>Methylobacterium</taxon>
    </lineage>
</organism>
<dbReference type="Proteomes" id="UP001156881">
    <property type="component" value="Unassembled WGS sequence"/>
</dbReference>
<dbReference type="AlphaFoldDB" id="A0A7W6F8K7"/>
<dbReference type="RefSeq" id="WP_183508438.1">
    <property type="nucleotide sequence ID" value="NZ_BSPG01000028.1"/>
</dbReference>
<evidence type="ECO:0000313" key="4">
    <source>
        <dbReference type="Proteomes" id="UP000517759"/>
    </source>
</evidence>
<name>A0A7W6F8K7_9HYPH</name>
<evidence type="ECO:0000313" key="2">
    <source>
        <dbReference type="EMBL" id="GLS45832.1"/>
    </source>
</evidence>
<keyword evidence="5" id="KW-1185">Reference proteome</keyword>
<feature type="signal peptide" evidence="1">
    <location>
        <begin position="1"/>
        <end position="20"/>
    </location>
</feature>
<dbReference type="EMBL" id="BSPG01000028">
    <property type="protein sequence ID" value="GLS45832.1"/>
    <property type="molecule type" value="Genomic_DNA"/>
</dbReference>
<reference evidence="5" key="2">
    <citation type="journal article" date="2019" name="Int. J. Syst. Evol. Microbiol.">
        <title>The Global Catalogue of Microorganisms (GCM) 10K type strain sequencing project: providing services to taxonomists for standard genome sequencing and annotation.</title>
        <authorList>
            <consortium name="The Broad Institute Genomics Platform"/>
            <consortium name="The Broad Institute Genome Sequencing Center for Infectious Disease"/>
            <person name="Wu L."/>
            <person name="Ma J."/>
        </authorList>
    </citation>
    <scope>NUCLEOTIDE SEQUENCE [LARGE SCALE GENOMIC DNA]</scope>
    <source>
        <strain evidence="5">NBRC 107710</strain>
    </source>
</reference>
<evidence type="ECO:0000313" key="3">
    <source>
        <dbReference type="EMBL" id="MBB3904505.1"/>
    </source>
</evidence>
<reference evidence="2" key="4">
    <citation type="submission" date="2023-01" db="EMBL/GenBank/DDBJ databases">
        <title>Draft genome sequence of Methylobacterium brachythecii strain NBRC 107710.</title>
        <authorList>
            <person name="Sun Q."/>
            <person name="Mori K."/>
        </authorList>
    </citation>
    <scope>NUCLEOTIDE SEQUENCE</scope>
    <source>
        <strain evidence="2">NBRC 107710</strain>
    </source>
</reference>
<evidence type="ECO:0000256" key="1">
    <source>
        <dbReference type="SAM" id="SignalP"/>
    </source>
</evidence>
<comment type="caution">
    <text evidence="3">The sequence shown here is derived from an EMBL/GenBank/DDBJ whole genome shotgun (WGS) entry which is preliminary data.</text>
</comment>
<feature type="chain" id="PRO_5030585616" evidence="1">
    <location>
        <begin position="21"/>
        <end position="114"/>
    </location>
</feature>
<reference evidence="3 4" key="3">
    <citation type="submission" date="2020-08" db="EMBL/GenBank/DDBJ databases">
        <title>Genomic Encyclopedia of Type Strains, Phase IV (KMG-IV): sequencing the most valuable type-strain genomes for metagenomic binning, comparative biology and taxonomic classification.</title>
        <authorList>
            <person name="Goeker M."/>
        </authorList>
    </citation>
    <scope>NUCLEOTIDE SEQUENCE [LARGE SCALE GENOMIC DNA]</scope>
    <source>
        <strain evidence="3 4">DSM 24105</strain>
    </source>
</reference>
<reference evidence="2" key="1">
    <citation type="journal article" date="2014" name="Int. J. Syst. Evol. Microbiol.">
        <title>Complete genome of a new Firmicutes species belonging to the dominant human colonic microbiota ('Ruminococcus bicirculans') reveals two chromosomes and a selective capacity to utilize plant glucans.</title>
        <authorList>
            <consortium name="NISC Comparative Sequencing Program"/>
            <person name="Wegmann U."/>
            <person name="Louis P."/>
            <person name="Goesmann A."/>
            <person name="Henrissat B."/>
            <person name="Duncan S.H."/>
            <person name="Flint H.J."/>
        </authorList>
    </citation>
    <scope>NUCLEOTIDE SEQUENCE</scope>
    <source>
        <strain evidence="2">NBRC 107710</strain>
    </source>
</reference>
<proteinExistence type="predicted"/>
<accession>A0A7W6F8K7</accession>
<evidence type="ECO:0000313" key="5">
    <source>
        <dbReference type="Proteomes" id="UP001156881"/>
    </source>
</evidence>
<dbReference type="EMBL" id="JACIDN010000008">
    <property type="protein sequence ID" value="MBB3904505.1"/>
    <property type="molecule type" value="Genomic_DNA"/>
</dbReference>
<dbReference type="Proteomes" id="UP000517759">
    <property type="component" value="Unassembled WGS sequence"/>
</dbReference>
<gene>
    <name evidence="2" type="ORF">GCM10007884_38230</name>
    <name evidence="3" type="ORF">GGR33_004028</name>
</gene>
<sequence length="114" mass="12894">MRVLIAVLLSFFVSTFPAVAQDGKKTSVASREQRKIDGDKQADEIRENLAKARKRQVAIDHHNSSLWTRWTHAVCLGCDPTPKGIRIVHTYPHRVLIGIPAAEDDARERRGQRI</sequence>
<protein>
    <submittedName>
        <fullName evidence="3">Uncharacterized protein</fullName>
    </submittedName>
</protein>
<keyword evidence="1" id="KW-0732">Signal</keyword>